<gene>
    <name evidence="2" type="ORF">CLV48_107118</name>
</gene>
<dbReference type="OrthoDB" id="1454374at2"/>
<dbReference type="EMBL" id="PYGF01000007">
    <property type="protein sequence ID" value="PSL03400.1"/>
    <property type="molecule type" value="Genomic_DNA"/>
</dbReference>
<dbReference type="RefSeq" id="WP_106567782.1">
    <property type="nucleotide sequence ID" value="NZ_PYGF01000007.1"/>
</dbReference>
<accession>A0A2P8E1P7</accession>
<proteinExistence type="predicted"/>
<reference evidence="2 3" key="1">
    <citation type="submission" date="2018-03" db="EMBL/GenBank/DDBJ databases">
        <title>Genomic Encyclopedia of Archaeal and Bacterial Type Strains, Phase II (KMG-II): from individual species to whole genera.</title>
        <authorList>
            <person name="Goeker M."/>
        </authorList>
    </citation>
    <scope>NUCLEOTIDE SEQUENCE [LARGE SCALE GENOMIC DNA]</scope>
    <source>
        <strain evidence="2 3">DSM 28057</strain>
    </source>
</reference>
<evidence type="ECO:0008006" key="4">
    <source>
        <dbReference type="Google" id="ProtNLM"/>
    </source>
</evidence>
<organism evidence="2 3">
    <name type="scientific">Cecembia rubra</name>
    <dbReference type="NCBI Taxonomy" id="1485585"/>
    <lineage>
        <taxon>Bacteria</taxon>
        <taxon>Pseudomonadati</taxon>
        <taxon>Bacteroidota</taxon>
        <taxon>Cytophagia</taxon>
        <taxon>Cytophagales</taxon>
        <taxon>Cyclobacteriaceae</taxon>
        <taxon>Cecembia</taxon>
    </lineage>
</organism>
<keyword evidence="3" id="KW-1185">Reference proteome</keyword>
<protein>
    <recommendedName>
        <fullName evidence="4">DUF2267 domain-containing protein</fullName>
    </recommendedName>
</protein>
<evidence type="ECO:0000313" key="3">
    <source>
        <dbReference type="Proteomes" id="UP000240708"/>
    </source>
</evidence>
<name>A0A2P8E1P7_9BACT</name>
<evidence type="ECO:0000313" key="2">
    <source>
        <dbReference type="EMBL" id="PSL03400.1"/>
    </source>
</evidence>
<comment type="caution">
    <text evidence="2">The sequence shown here is derived from an EMBL/GenBank/DDBJ whole genome shotgun (WGS) entry which is preliminary data.</text>
</comment>
<feature type="region of interest" description="Disordered" evidence="1">
    <location>
        <begin position="49"/>
        <end position="72"/>
    </location>
</feature>
<dbReference type="Proteomes" id="UP000240708">
    <property type="component" value="Unassembled WGS sequence"/>
</dbReference>
<evidence type="ECO:0000256" key="1">
    <source>
        <dbReference type="SAM" id="MobiDB-lite"/>
    </source>
</evidence>
<dbReference type="AlphaFoldDB" id="A0A2P8E1P7"/>
<sequence length="72" mass="7270">MNEIIKMVASKTGMSESVAKIAVDVVVSQLKSKLPAGVGSQIDSLLGDNSSAKSSNPLGGLTDKLGGILGKK</sequence>